<dbReference type="Proteomes" id="UP001497516">
    <property type="component" value="Chromosome 9"/>
</dbReference>
<dbReference type="EMBL" id="OZ034822">
    <property type="protein sequence ID" value="CAL1411378.1"/>
    <property type="molecule type" value="Genomic_DNA"/>
</dbReference>
<dbReference type="AlphaFoldDB" id="A0AAV2GKW0"/>
<proteinExistence type="predicted"/>
<evidence type="ECO:0000313" key="2">
    <source>
        <dbReference type="EMBL" id="CAL1411378.1"/>
    </source>
</evidence>
<accession>A0AAV2GKW0</accession>
<reference evidence="2 3" key="1">
    <citation type="submission" date="2024-04" db="EMBL/GenBank/DDBJ databases">
        <authorList>
            <person name="Fracassetti M."/>
        </authorList>
    </citation>
    <scope>NUCLEOTIDE SEQUENCE [LARGE SCALE GENOMIC DNA]</scope>
</reference>
<evidence type="ECO:0000313" key="3">
    <source>
        <dbReference type="Proteomes" id="UP001497516"/>
    </source>
</evidence>
<feature type="region of interest" description="Disordered" evidence="1">
    <location>
        <begin position="53"/>
        <end position="80"/>
    </location>
</feature>
<keyword evidence="3" id="KW-1185">Reference proteome</keyword>
<feature type="region of interest" description="Disordered" evidence="1">
    <location>
        <begin position="1"/>
        <end position="25"/>
    </location>
</feature>
<sequence>MAMESTEEVLARSEDSLSPPSSDRLGHALSRVFLVMDSAEEGSDMKTQLSFYFSGGDGHGGGRRRGRQTTMEKVGDEGGI</sequence>
<protein>
    <submittedName>
        <fullName evidence="2">Uncharacterized protein</fullName>
    </submittedName>
</protein>
<name>A0AAV2GKW0_9ROSI</name>
<evidence type="ECO:0000256" key="1">
    <source>
        <dbReference type="SAM" id="MobiDB-lite"/>
    </source>
</evidence>
<gene>
    <name evidence="2" type="ORF">LTRI10_LOCUS50740</name>
</gene>
<organism evidence="2 3">
    <name type="scientific">Linum trigynum</name>
    <dbReference type="NCBI Taxonomy" id="586398"/>
    <lineage>
        <taxon>Eukaryota</taxon>
        <taxon>Viridiplantae</taxon>
        <taxon>Streptophyta</taxon>
        <taxon>Embryophyta</taxon>
        <taxon>Tracheophyta</taxon>
        <taxon>Spermatophyta</taxon>
        <taxon>Magnoliopsida</taxon>
        <taxon>eudicotyledons</taxon>
        <taxon>Gunneridae</taxon>
        <taxon>Pentapetalae</taxon>
        <taxon>rosids</taxon>
        <taxon>fabids</taxon>
        <taxon>Malpighiales</taxon>
        <taxon>Linaceae</taxon>
        <taxon>Linum</taxon>
    </lineage>
</organism>